<evidence type="ECO:0000313" key="3">
    <source>
        <dbReference type="Proteomes" id="UP000789396"/>
    </source>
</evidence>
<organism evidence="2 3">
    <name type="scientific">Racocetra fulgida</name>
    <dbReference type="NCBI Taxonomy" id="60492"/>
    <lineage>
        <taxon>Eukaryota</taxon>
        <taxon>Fungi</taxon>
        <taxon>Fungi incertae sedis</taxon>
        <taxon>Mucoromycota</taxon>
        <taxon>Glomeromycotina</taxon>
        <taxon>Glomeromycetes</taxon>
        <taxon>Diversisporales</taxon>
        <taxon>Gigasporaceae</taxon>
        <taxon>Racocetra</taxon>
    </lineage>
</organism>
<feature type="non-terminal residue" evidence="2">
    <location>
        <position position="1"/>
    </location>
</feature>
<keyword evidence="3" id="KW-1185">Reference proteome</keyword>
<proteinExistence type="predicted"/>
<sequence length="94" mass="10801">KLCRNHLASCENFKTSYSNEEVTEILSCAVSEDIKRNKNHQDGNFLLHIATPIILEESDNSDINDNQEVNKESETLNKNSNNYENEPNTKEDEE</sequence>
<feature type="region of interest" description="Disordered" evidence="1">
    <location>
        <begin position="59"/>
        <end position="94"/>
    </location>
</feature>
<evidence type="ECO:0000256" key="1">
    <source>
        <dbReference type="SAM" id="MobiDB-lite"/>
    </source>
</evidence>
<feature type="non-terminal residue" evidence="2">
    <location>
        <position position="94"/>
    </location>
</feature>
<name>A0A9N9N968_9GLOM</name>
<reference evidence="2" key="1">
    <citation type="submission" date="2021-06" db="EMBL/GenBank/DDBJ databases">
        <authorList>
            <person name="Kallberg Y."/>
            <person name="Tangrot J."/>
            <person name="Rosling A."/>
        </authorList>
    </citation>
    <scope>NUCLEOTIDE SEQUENCE</scope>
    <source>
        <strain evidence="2">IN212</strain>
    </source>
</reference>
<dbReference type="Proteomes" id="UP000789396">
    <property type="component" value="Unassembled WGS sequence"/>
</dbReference>
<dbReference type="EMBL" id="CAJVPZ010023480">
    <property type="protein sequence ID" value="CAG8715717.1"/>
    <property type="molecule type" value="Genomic_DNA"/>
</dbReference>
<feature type="compositionally biased region" description="Low complexity" evidence="1">
    <location>
        <begin position="76"/>
        <end position="86"/>
    </location>
</feature>
<protein>
    <submittedName>
        <fullName evidence="2">17296_t:CDS:1</fullName>
    </submittedName>
</protein>
<dbReference type="OrthoDB" id="2436760at2759"/>
<evidence type="ECO:0000313" key="2">
    <source>
        <dbReference type="EMBL" id="CAG8715717.1"/>
    </source>
</evidence>
<comment type="caution">
    <text evidence="2">The sequence shown here is derived from an EMBL/GenBank/DDBJ whole genome shotgun (WGS) entry which is preliminary data.</text>
</comment>
<accession>A0A9N9N968</accession>
<dbReference type="AlphaFoldDB" id="A0A9N9N968"/>
<gene>
    <name evidence="2" type="ORF">RFULGI_LOCUS11137</name>
</gene>